<dbReference type="InterPro" id="IPR001374">
    <property type="entry name" value="R3H_dom"/>
</dbReference>
<dbReference type="InterPro" id="IPR039247">
    <property type="entry name" value="KhpB"/>
</dbReference>
<dbReference type="EMBL" id="CP002628">
    <property type="protein sequence ID" value="AEB07895.1"/>
    <property type="molecule type" value="Genomic_DNA"/>
</dbReference>
<evidence type="ECO:0000313" key="3">
    <source>
        <dbReference type="Proteomes" id="UP000006851"/>
    </source>
</evidence>
<feature type="domain" description="R3H" evidence="1">
    <location>
        <begin position="127"/>
        <end position="192"/>
    </location>
</feature>
<dbReference type="KEGG" id="cgo:Corgl_1800"/>
<sequence>MDVQSSAVLPVIGQPEDQTSVEAISDLASRYRSGEQLSEADIDVIADTAITVLRDLLGYFDASDVSIDEYESDEGELILDIGASNLAVLIGRHGRTLDSLQTMLSLLVSRKFGFRYPISVDIEGYKSRRRHKLIDMANSAAMRVVAQNSSLSLPPMNPYERRIVHICLREHAGIETHSEGLEPDRHVVISPV</sequence>
<evidence type="ECO:0000313" key="2">
    <source>
        <dbReference type="EMBL" id="AEB07895.1"/>
    </source>
</evidence>
<dbReference type="SMART" id="SM00393">
    <property type="entry name" value="R3H"/>
    <property type="match status" value="1"/>
</dbReference>
<dbReference type="HOGENOM" id="CLU_042512_5_0_11"/>
<dbReference type="Pfam" id="PF13083">
    <property type="entry name" value="KH_KhpA-B"/>
    <property type="match status" value="1"/>
</dbReference>
<dbReference type="Proteomes" id="UP000006851">
    <property type="component" value="Chromosome"/>
</dbReference>
<organism evidence="2 3">
    <name type="scientific">Coriobacterium glomerans (strain ATCC 49209 / DSM 20642 / JCM 10262 / PW2)</name>
    <dbReference type="NCBI Taxonomy" id="700015"/>
    <lineage>
        <taxon>Bacteria</taxon>
        <taxon>Bacillati</taxon>
        <taxon>Actinomycetota</taxon>
        <taxon>Coriobacteriia</taxon>
        <taxon>Coriobacteriales</taxon>
        <taxon>Coriobacteriaceae</taxon>
        <taxon>Coriobacterium</taxon>
    </lineage>
</organism>
<dbReference type="PANTHER" id="PTHR35800">
    <property type="entry name" value="PROTEIN JAG"/>
    <property type="match status" value="1"/>
</dbReference>
<protein>
    <submittedName>
        <fullName evidence="2">Single-stranded nucleic acid binding R3H domain-containing protein</fullName>
    </submittedName>
</protein>
<dbReference type="InterPro" id="IPR036867">
    <property type="entry name" value="R3H_dom_sf"/>
</dbReference>
<gene>
    <name evidence="2" type="ordered locus">Corgl_1800</name>
</gene>
<keyword evidence="3" id="KW-1185">Reference proteome</keyword>
<dbReference type="AlphaFoldDB" id="F2N9E7"/>
<dbReference type="Gene3D" id="3.30.1370.50">
    <property type="entry name" value="R3H-like domain"/>
    <property type="match status" value="1"/>
</dbReference>
<proteinExistence type="predicted"/>
<dbReference type="InterPro" id="IPR015946">
    <property type="entry name" value="KH_dom-like_a/b"/>
</dbReference>
<dbReference type="eggNOG" id="COG1847">
    <property type="taxonomic scope" value="Bacteria"/>
</dbReference>
<dbReference type="InterPro" id="IPR034079">
    <property type="entry name" value="R3H_KhpB"/>
</dbReference>
<dbReference type="PANTHER" id="PTHR35800:SF1">
    <property type="entry name" value="RNA-BINDING PROTEIN KHPB"/>
    <property type="match status" value="1"/>
</dbReference>
<dbReference type="OrthoDB" id="9794483at2"/>
<accession>F2N9E7</accession>
<evidence type="ECO:0000259" key="1">
    <source>
        <dbReference type="PROSITE" id="PS51061"/>
    </source>
</evidence>
<dbReference type="STRING" id="700015.Corgl_1800"/>
<dbReference type="SUPFAM" id="SSF82708">
    <property type="entry name" value="R3H domain"/>
    <property type="match status" value="1"/>
</dbReference>
<reference evidence="3" key="1">
    <citation type="journal article" date="2013" name="Stand. Genomic Sci.">
        <title>Complete genome sequence of Coriobacterium glomerans type strain (PW2(T)) from the midgut of Pyrrhocoris apterus L. (red soldier bug).</title>
        <authorList>
            <person name="Stackebrandt E."/>
            <person name="Zeytun A."/>
            <person name="Lapidus A."/>
            <person name="Nolan M."/>
            <person name="Lucas S."/>
            <person name="Hammon N."/>
            <person name="Deshpande S."/>
            <person name="Cheng J.F."/>
            <person name="Tapia R."/>
            <person name="Goodwin L.A."/>
            <person name="Pitluck S."/>
            <person name="Liolios K."/>
            <person name="Pagani I."/>
            <person name="Ivanova N."/>
            <person name="Mavromatis K."/>
            <person name="Mikhailova N."/>
            <person name="Huntemann M."/>
            <person name="Pati A."/>
            <person name="Chen A."/>
            <person name="Palaniappan K."/>
            <person name="Chang Y.J."/>
            <person name="Land M."/>
            <person name="Hauser L."/>
            <person name="Rohde M."/>
            <person name="Pukall R."/>
            <person name="Goker M."/>
            <person name="Detter J.C."/>
            <person name="Woyke T."/>
            <person name="Bristow J."/>
            <person name="Eisen J.A."/>
            <person name="Markowitz V."/>
            <person name="Hugenholtz P."/>
            <person name="Kyrpides N.C."/>
            <person name="Klenk H.P."/>
        </authorList>
    </citation>
    <scope>NUCLEOTIDE SEQUENCE</scope>
    <source>
        <strain evidence="3">ATCC 49209 / DSM 20642 / JCM 10262 / PW2</strain>
    </source>
</reference>
<name>F2N9E7_CORGP</name>
<dbReference type="Gene3D" id="3.30.300.20">
    <property type="match status" value="1"/>
</dbReference>
<dbReference type="CDD" id="cd02414">
    <property type="entry name" value="KH-II_Jag"/>
    <property type="match status" value="1"/>
</dbReference>
<dbReference type="PROSITE" id="PS51061">
    <property type="entry name" value="R3H"/>
    <property type="match status" value="1"/>
</dbReference>
<dbReference type="RefSeq" id="WP_013709637.1">
    <property type="nucleotide sequence ID" value="NC_015389.1"/>
</dbReference>
<dbReference type="GO" id="GO:0003723">
    <property type="term" value="F:RNA binding"/>
    <property type="evidence" value="ECO:0007669"/>
    <property type="project" value="InterPro"/>
</dbReference>
<dbReference type="CDD" id="cd02644">
    <property type="entry name" value="R3H_jag"/>
    <property type="match status" value="1"/>
</dbReference>
<dbReference type="InterPro" id="IPR038008">
    <property type="entry name" value="Jag_KH"/>
</dbReference>
<dbReference type="Pfam" id="PF01424">
    <property type="entry name" value="R3H"/>
    <property type="match status" value="1"/>
</dbReference>